<evidence type="ECO:0000313" key="1">
    <source>
        <dbReference type="EMBL" id="EYF04300.1"/>
    </source>
</evidence>
<reference evidence="1 2" key="1">
    <citation type="submission" date="2013-05" db="EMBL/GenBank/DDBJ databases">
        <title>Genome assembly of Chondromyces apiculatus DSM 436.</title>
        <authorList>
            <person name="Sharma G."/>
            <person name="Khatri I."/>
            <person name="Kaur C."/>
            <person name="Mayilraj S."/>
            <person name="Subramanian S."/>
        </authorList>
    </citation>
    <scope>NUCLEOTIDE SEQUENCE [LARGE SCALE GENOMIC DNA]</scope>
    <source>
        <strain evidence="1 2">DSM 436</strain>
    </source>
</reference>
<dbReference type="STRING" id="1192034.CAP_4644"/>
<sequence>MKLDGSRIDEQPRNAVEALRALDAVADLLRSEGDPRAAFPDVYAVITRRVAEQVTRSDGGMYLEPEWISRLAGRFCEMYLETVSRSFSGDTQTCEAWKLAHHYGPQGASLPVQEALLGLSAHINYDLAIGIHDTIVEFGHAKDERMLARYKRDHDQVNEILHGAVYETLELLIERHRCSVTEVVYQRAKTSARWFAMFMLRQWRAQVWDTVLAMLNADTAEEREEIVEAMGRRAAWIGRAIVLPSAAYVAGRPLFQGARARIAALAGLAA</sequence>
<dbReference type="InterPro" id="IPR046037">
    <property type="entry name" value="DUF5995"/>
</dbReference>
<evidence type="ECO:0000313" key="2">
    <source>
        <dbReference type="Proteomes" id="UP000019678"/>
    </source>
</evidence>
<gene>
    <name evidence="1" type="ORF">CAP_4644</name>
</gene>
<dbReference type="RefSeq" id="WP_044244460.1">
    <property type="nucleotide sequence ID" value="NZ_ASRX01000036.1"/>
</dbReference>
<dbReference type="eggNOG" id="ENOG502Z9YG">
    <property type="taxonomic scope" value="Bacteria"/>
</dbReference>
<organism evidence="1 2">
    <name type="scientific">Chondromyces apiculatus DSM 436</name>
    <dbReference type="NCBI Taxonomy" id="1192034"/>
    <lineage>
        <taxon>Bacteria</taxon>
        <taxon>Pseudomonadati</taxon>
        <taxon>Myxococcota</taxon>
        <taxon>Polyangia</taxon>
        <taxon>Polyangiales</taxon>
        <taxon>Polyangiaceae</taxon>
        <taxon>Chondromyces</taxon>
    </lineage>
</organism>
<dbReference type="Pfam" id="PF19458">
    <property type="entry name" value="DUF5995"/>
    <property type="match status" value="1"/>
</dbReference>
<dbReference type="EMBL" id="ASRX01000036">
    <property type="protein sequence ID" value="EYF04300.1"/>
    <property type="molecule type" value="Genomic_DNA"/>
</dbReference>
<dbReference type="AlphaFoldDB" id="A0A017T674"/>
<proteinExistence type="predicted"/>
<dbReference type="Proteomes" id="UP000019678">
    <property type="component" value="Unassembled WGS sequence"/>
</dbReference>
<comment type="caution">
    <text evidence="1">The sequence shown here is derived from an EMBL/GenBank/DDBJ whole genome shotgun (WGS) entry which is preliminary data.</text>
</comment>
<accession>A0A017T674</accession>
<protein>
    <submittedName>
        <fullName evidence="1">Uncharacterized protein</fullName>
    </submittedName>
</protein>
<keyword evidence="2" id="KW-1185">Reference proteome</keyword>
<name>A0A017T674_9BACT</name>